<name>E7ACZ9_HELFC</name>
<dbReference type="KEGG" id="hfe:HFELIS_10330"/>
<dbReference type="EMBL" id="FQ670179">
    <property type="protein sequence ID" value="CBY83117.1"/>
    <property type="molecule type" value="Genomic_DNA"/>
</dbReference>
<protein>
    <submittedName>
        <fullName evidence="2">Hypothetical phage protein</fullName>
    </submittedName>
</protein>
<dbReference type="RefSeq" id="WP_013469483.1">
    <property type="nucleotide sequence ID" value="NC_014810.2"/>
</dbReference>
<dbReference type="AlphaFoldDB" id="E7ACZ9"/>
<reference evidence="2 3" key="1">
    <citation type="journal article" date="2011" name="Genome Biol. Evol.">
        <title>Comparative whole genome sequence analysis of the carcinogenic bacterial model pathogen Helicobacter felis.</title>
        <authorList>
            <person name="Arnold I.C."/>
            <person name="Zigova Z."/>
            <person name="Holden M."/>
            <person name="Lawley T.D."/>
            <person name="Rad R."/>
            <person name="Dougan G."/>
            <person name="Falkow S."/>
            <person name="Bentley S.D."/>
            <person name="Muller A."/>
        </authorList>
    </citation>
    <scope>NUCLEOTIDE SEQUENCE [LARGE SCALE GENOMIC DNA]</scope>
    <source>
        <strain evidence="3">ATCC 49179 / CCUG 28539 / NCTC 12436 / CS1</strain>
    </source>
</reference>
<dbReference type="STRING" id="936155.HFELIS_10330"/>
<sequence>MSFEVILTRTQETPVVSKNGKREAGTLGQLVVVSEGGEEVYSCYTMENAGTPTDESGKDKPIIARNYTLHWTDSSVCVPPEYRNKGAHGRHRAIWLHDPNNAKFANRRIMIHIGNDAIDSLGCILLGKGYNKETGKLTNSTQATLEFYQLCERYGIENFTLSIKDNA</sequence>
<dbReference type="HOGENOM" id="CLU_123808_0_0_7"/>
<evidence type="ECO:0000313" key="3">
    <source>
        <dbReference type="Proteomes" id="UP000007934"/>
    </source>
</evidence>
<proteinExistence type="predicted"/>
<organism evidence="2 3">
    <name type="scientific">Helicobacter felis (strain ATCC 49179 / CCUG 28539 / NCTC 12436 / CS1)</name>
    <dbReference type="NCBI Taxonomy" id="936155"/>
    <lineage>
        <taxon>Bacteria</taxon>
        <taxon>Pseudomonadati</taxon>
        <taxon>Campylobacterota</taxon>
        <taxon>Epsilonproteobacteria</taxon>
        <taxon>Campylobacterales</taxon>
        <taxon>Helicobacteraceae</taxon>
        <taxon>Helicobacter</taxon>
    </lineage>
</organism>
<accession>E7ACZ9</accession>
<dbReference type="OrthoDB" id="1036575at2"/>
<dbReference type="GeneID" id="36134096"/>
<dbReference type="InterPro" id="IPR043732">
    <property type="entry name" value="DUF5675"/>
</dbReference>
<feature type="domain" description="DUF5675" evidence="1">
    <location>
        <begin position="21"/>
        <end position="152"/>
    </location>
</feature>
<dbReference type="Proteomes" id="UP000007934">
    <property type="component" value="Chromosome"/>
</dbReference>
<gene>
    <name evidence="2" type="ordered locus">Hfelis_10330</name>
</gene>
<dbReference type="Pfam" id="PF18925">
    <property type="entry name" value="DUF5675"/>
    <property type="match status" value="1"/>
</dbReference>
<evidence type="ECO:0000259" key="1">
    <source>
        <dbReference type="Pfam" id="PF18925"/>
    </source>
</evidence>
<keyword evidence="3" id="KW-1185">Reference proteome</keyword>
<evidence type="ECO:0000313" key="2">
    <source>
        <dbReference type="EMBL" id="CBY83117.1"/>
    </source>
</evidence>